<evidence type="ECO:0000256" key="3">
    <source>
        <dbReference type="PIRSR" id="PIRSR000137-1"/>
    </source>
</evidence>
<keyword evidence="4" id="KW-0285">Flavoprotein</keyword>
<dbReference type="SUPFAM" id="SSF51905">
    <property type="entry name" value="FAD/NAD(P)-binding domain"/>
    <property type="match status" value="1"/>
</dbReference>
<dbReference type="SUPFAM" id="SSF54373">
    <property type="entry name" value="FAD-linked reductases, C-terminal domain"/>
    <property type="match status" value="1"/>
</dbReference>
<dbReference type="PIRSF" id="PIRSF000137">
    <property type="entry name" value="Alcohol_oxidase"/>
    <property type="match status" value="1"/>
</dbReference>
<keyword evidence="7" id="KW-1185">Reference proteome</keyword>
<evidence type="ECO:0000256" key="4">
    <source>
        <dbReference type="PIRSR" id="PIRSR000137-2"/>
    </source>
</evidence>
<dbReference type="InterPro" id="IPR000172">
    <property type="entry name" value="GMC_OxRdtase_N"/>
</dbReference>
<reference evidence="6" key="1">
    <citation type="journal article" date="2020" name="Stud. Mycol.">
        <title>101 Dothideomycetes genomes: a test case for predicting lifestyles and emergence of pathogens.</title>
        <authorList>
            <person name="Haridas S."/>
            <person name="Albert R."/>
            <person name="Binder M."/>
            <person name="Bloem J."/>
            <person name="Labutti K."/>
            <person name="Salamov A."/>
            <person name="Andreopoulos B."/>
            <person name="Baker S."/>
            <person name="Barry K."/>
            <person name="Bills G."/>
            <person name="Bluhm B."/>
            <person name="Cannon C."/>
            <person name="Castanera R."/>
            <person name="Culley D."/>
            <person name="Daum C."/>
            <person name="Ezra D."/>
            <person name="Gonzalez J."/>
            <person name="Henrissat B."/>
            <person name="Kuo A."/>
            <person name="Liang C."/>
            <person name="Lipzen A."/>
            <person name="Lutzoni F."/>
            <person name="Magnuson J."/>
            <person name="Mondo S."/>
            <person name="Nolan M."/>
            <person name="Ohm R."/>
            <person name="Pangilinan J."/>
            <person name="Park H.-J."/>
            <person name="Ramirez L."/>
            <person name="Alfaro M."/>
            <person name="Sun H."/>
            <person name="Tritt A."/>
            <person name="Yoshinaga Y."/>
            <person name="Zwiers L.-H."/>
            <person name="Turgeon B."/>
            <person name="Goodwin S."/>
            <person name="Spatafora J."/>
            <person name="Crous P."/>
            <person name="Grigoriev I."/>
        </authorList>
    </citation>
    <scope>NUCLEOTIDE SEQUENCE</scope>
    <source>
        <strain evidence="6">CBS 207.26</strain>
    </source>
</reference>
<feature type="active site" description="Proton donor" evidence="3">
    <location>
        <position position="634"/>
    </location>
</feature>
<dbReference type="AlphaFoldDB" id="A0A6A6EH37"/>
<feature type="active site" description="Proton acceptor" evidence="3">
    <location>
        <position position="678"/>
    </location>
</feature>
<dbReference type="Gene3D" id="3.30.560.10">
    <property type="entry name" value="Glucose Oxidase, domain 3"/>
    <property type="match status" value="1"/>
</dbReference>
<dbReference type="GO" id="GO:0050660">
    <property type="term" value="F:flavin adenine dinucleotide binding"/>
    <property type="evidence" value="ECO:0007669"/>
    <property type="project" value="InterPro"/>
</dbReference>
<accession>A0A6A6EH37</accession>
<comment type="cofactor">
    <cofactor evidence="4">
        <name>FAD</name>
        <dbReference type="ChEBI" id="CHEBI:57692"/>
    </cofactor>
</comment>
<evidence type="ECO:0000256" key="1">
    <source>
        <dbReference type="ARBA" id="ARBA00010790"/>
    </source>
</evidence>
<dbReference type="EMBL" id="ML994619">
    <property type="protein sequence ID" value="KAF2190152.1"/>
    <property type="molecule type" value="Genomic_DNA"/>
</dbReference>
<dbReference type="Gene3D" id="3.50.50.60">
    <property type="entry name" value="FAD/NAD(P)-binding domain"/>
    <property type="match status" value="1"/>
</dbReference>
<dbReference type="InterPro" id="IPR036188">
    <property type="entry name" value="FAD/NAD-bd_sf"/>
</dbReference>
<dbReference type="PANTHER" id="PTHR11552">
    <property type="entry name" value="GLUCOSE-METHANOL-CHOLINE GMC OXIDOREDUCTASE"/>
    <property type="match status" value="1"/>
</dbReference>
<dbReference type="InterPro" id="IPR012132">
    <property type="entry name" value="GMC_OxRdtase"/>
</dbReference>
<keyword evidence="4" id="KW-0274">FAD</keyword>
<dbReference type="InterPro" id="IPR007867">
    <property type="entry name" value="GMC_OxRtase_C"/>
</dbReference>
<sequence>MYPHLALQTITLSRTPHPLLPQSLSVGLIFSIPSWILVPLLDIIRNFSPPIRGQYIADLQLISSTRLTVNVVPLPGPANPDAMYLEIGPQPMPLASSCCMHNLLSPSSGALFYDDPLFCALDAVFDYVIVGGGTAGLTLANRLSEDPNTQVAVVEAGDFYQITNPLLSSTPAGDVIFAGASPLDTNPLVDWNFVTAPQTGANNRRIHYARGKCLGGSSARHFMIYQRGDTGSYQRWADLVSDQSYTFDKLLPYFKKSVQFTPPKTPPRALNASAEYNPSAFDPQGGPLRVSYANYGGPFSSYMEGALNEIGIPTTQDFNSGSLMGAQYCASTINPETQTRDSSQTSFLNAAANRASLKIYTLTLAKKIVFDDSKKATGVVISTGAVLSATKEVIVSAGAFQSPQLLMVSGIGPASTLQSFGIPVIADRPGVGQAMQDHVFFGPSYRVKVETFTRLANDPVYVASQFALDYTIQHQGPLTNPVCDFLGWEKAPRNLVSQEAGEVLDQYPASWPEIEYLSGPGYTGDFQNLLLQQPKDGYQYATILAALVAPMSRGQVTISSADTLDLPVVNPNWLTDPTDVSVAIAAYKRVRQAFATEAMRAGLADQVEYFPGPEIQTDEQILEVIRETVQTVWHASCTCRMGRPDDPDAVVDSKARVIGVEGLRVVDASSFALLPPGHPQSTVYVLAEKIADDIKRGD</sequence>
<protein>
    <submittedName>
        <fullName evidence="6">GMC oxidoreductase</fullName>
    </submittedName>
</protein>
<feature type="domain" description="Glucose-methanol-choline oxidoreductase N-terminal" evidence="5">
    <location>
        <begin position="398"/>
        <end position="412"/>
    </location>
</feature>
<dbReference type="Pfam" id="PF05199">
    <property type="entry name" value="GMC_oxred_C"/>
    <property type="match status" value="1"/>
</dbReference>
<dbReference type="GO" id="GO:0016614">
    <property type="term" value="F:oxidoreductase activity, acting on CH-OH group of donors"/>
    <property type="evidence" value="ECO:0007669"/>
    <property type="project" value="InterPro"/>
</dbReference>
<organism evidence="6 7">
    <name type="scientific">Zopfia rhizophila CBS 207.26</name>
    <dbReference type="NCBI Taxonomy" id="1314779"/>
    <lineage>
        <taxon>Eukaryota</taxon>
        <taxon>Fungi</taxon>
        <taxon>Dikarya</taxon>
        <taxon>Ascomycota</taxon>
        <taxon>Pezizomycotina</taxon>
        <taxon>Dothideomycetes</taxon>
        <taxon>Dothideomycetes incertae sedis</taxon>
        <taxon>Zopfiaceae</taxon>
        <taxon>Zopfia</taxon>
    </lineage>
</organism>
<evidence type="ECO:0000256" key="2">
    <source>
        <dbReference type="ARBA" id="ARBA00023180"/>
    </source>
</evidence>
<dbReference type="Pfam" id="PF00732">
    <property type="entry name" value="GMC_oxred_N"/>
    <property type="match status" value="1"/>
</dbReference>
<dbReference type="PANTHER" id="PTHR11552:SF138">
    <property type="entry name" value="DEHYDROGENASE PKFF-RELATED"/>
    <property type="match status" value="1"/>
</dbReference>
<dbReference type="Proteomes" id="UP000800200">
    <property type="component" value="Unassembled WGS sequence"/>
</dbReference>
<keyword evidence="2" id="KW-0325">Glycoprotein</keyword>
<evidence type="ECO:0000313" key="6">
    <source>
        <dbReference type="EMBL" id="KAF2190152.1"/>
    </source>
</evidence>
<feature type="binding site" evidence="4">
    <location>
        <begin position="679"/>
        <end position="680"/>
    </location>
    <ligand>
        <name>FAD</name>
        <dbReference type="ChEBI" id="CHEBI:57692"/>
    </ligand>
</feature>
<feature type="binding site" evidence="4">
    <location>
        <begin position="633"/>
        <end position="634"/>
    </location>
    <ligand>
        <name>FAD</name>
        <dbReference type="ChEBI" id="CHEBI:57692"/>
    </ligand>
</feature>
<proteinExistence type="inferred from homology"/>
<evidence type="ECO:0000313" key="7">
    <source>
        <dbReference type="Proteomes" id="UP000800200"/>
    </source>
</evidence>
<dbReference type="GO" id="GO:0044550">
    <property type="term" value="P:secondary metabolite biosynthetic process"/>
    <property type="evidence" value="ECO:0007669"/>
    <property type="project" value="TreeGrafter"/>
</dbReference>
<gene>
    <name evidence="6" type="ORF">K469DRAFT_736668</name>
</gene>
<dbReference type="OrthoDB" id="269227at2759"/>
<comment type="similarity">
    <text evidence="1">Belongs to the GMC oxidoreductase family.</text>
</comment>
<dbReference type="PROSITE" id="PS00624">
    <property type="entry name" value="GMC_OXRED_2"/>
    <property type="match status" value="1"/>
</dbReference>
<name>A0A6A6EH37_9PEZI</name>
<evidence type="ECO:0000259" key="5">
    <source>
        <dbReference type="PROSITE" id="PS00624"/>
    </source>
</evidence>